<organism evidence="7 8">
    <name type="scientific">Radiobacillus deserti</name>
    <dbReference type="NCBI Taxonomy" id="2594883"/>
    <lineage>
        <taxon>Bacteria</taxon>
        <taxon>Bacillati</taxon>
        <taxon>Bacillota</taxon>
        <taxon>Bacilli</taxon>
        <taxon>Bacillales</taxon>
        <taxon>Bacillaceae</taxon>
        <taxon>Radiobacillus</taxon>
    </lineage>
</organism>
<sequence length="274" mass="29969">MIFILALLIGFLSAFVGSLVGLGGGTILIPCLLLLNQYVEAFDWATPQAVVGLSLLVMVFTAASSSFSYIRNKRVDLKSGFLFLAGIVPGGILGAWINQFFEEDNFALYFGILMFIMFGLMSLKKKERNVRINEHSRWYIHSKMELGGKSYSYSYAWLVAILLTFFVGALSGAFGIGGGSMLVPAMILLFGFPSHVATATSMFLILFLSIGSTVAHGTMGHIPWHYVAFFIPGSLLGGLTGAFVNQRMKGQTIEFILRIILLLIGIRLIWQAIG</sequence>
<keyword evidence="8" id="KW-1185">Reference proteome</keyword>
<evidence type="ECO:0000313" key="7">
    <source>
        <dbReference type="EMBL" id="QDP40999.1"/>
    </source>
</evidence>
<dbReference type="OrthoDB" id="9780109at2"/>
<dbReference type="PANTHER" id="PTHR43701">
    <property type="entry name" value="MEMBRANE TRANSPORTER PROTEIN MJ0441-RELATED"/>
    <property type="match status" value="1"/>
</dbReference>
<evidence type="ECO:0000256" key="3">
    <source>
        <dbReference type="ARBA" id="ARBA00022692"/>
    </source>
</evidence>
<evidence type="ECO:0000256" key="6">
    <source>
        <dbReference type="RuleBase" id="RU363041"/>
    </source>
</evidence>
<keyword evidence="3 6" id="KW-0812">Transmembrane</keyword>
<proteinExistence type="inferred from homology"/>
<dbReference type="Proteomes" id="UP000315215">
    <property type="component" value="Chromosome"/>
</dbReference>
<protein>
    <recommendedName>
        <fullName evidence="6">Probable membrane transporter protein</fullName>
    </recommendedName>
</protein>
<evidence type="ECO:0000256" key="5">
    <source>
        <dbReference type="ARBA" id="ARBA00023136"/>
    </source>
</evidence>
<dbReference type="InterPro" id="IPR051598">
    <property type="entry name" value="TSUP/Inactive_protease-like"/>
</dbReference>
<keyword evidence="4 6" id="KW-1133">Transmembrane helix</keyword>
<dbReference type="AlphaFoldDB" id="A0A516KHY1"/>
<gene>
    <name evidence="7" type="ORF">FN924_12850</name>
</gene>
<accession>A0A516KHY1</accession>
<evidence type="ECO:0000256" key="4">
    <source>
        <dbReference type="ARBA" id="ARBA00022989"/>
    </source>
</evidence>
<evidence type="ECO:0000313" key="8">
    <source>
        <dbReference type="Proteomes" id="UP000315215"/>
    </source>
</evidence>
<comment type="subcellular location">
    <subcellularLocation>
        <location evidence="6">Cell membrane</location>
        <topology evidence="6">Multi-pass membrane protein</topology>
    </subcellularLocation>
    <subcellularLocation>
        <location evidence="1">Membrane</location>
        <topology evidence="1">Multi-pass membrane protein</topology>
    </subcellularLocation>
</comment>
<feature type="transmembrane region" description="Helical" evidence="6">
    <location>
        <begin position="150"/>
        <end position="167"/>
    </location>
</feature>
<dbReference type="InterPro" id="IPR002781">
    <property type="entry name" value="TM_pro_TauE-like"/>
</dbReference>
<dbReference type="GO" id="GO:0005886">
    <property type="term" value="C:plasma membrane"/>
    <property type="evidence" value="ECO:0007669"/>
    <property type="project" value="UniProtKB-SubCell"/>
</dbReference>
<reference evidence="7 8" key="1">
    <citation type="submission" date="2019-07" db="EMBL/GenBank/DDBJ databases">
        <authorList>
            <person name="Li J."/>
        </authorList>
    </citation>
    <scope>NUCLEOTIDE SEQUENCE [LARGE SCALE GENOMIC DNA]</scope>
    <source>
        <strain evidence="7 8">TKL69</strain>
    </source>
</reference>
<keyword evidence="6" id="KW-1003">Cell membrane</keyword>
<dbReference type="EMBL" id="CP041666">
    <property type="protein sequence ID" value="QDP40999.1"/>
    <property type="molecule type" value="Genomic_DNA"/>
</dbReference>
<evidence type="ECO:0000256" key="1">
    <source>
        <dbReference type="ARBA" id="ARBA00004141"/>
    </source>
</evidence>
<feature type="transmembrane region" description="Helical" evidence="6">
    <location>
        <begin position="224"/>
        <end position="243"/>
    </location>
</feature>
<feature type="transmembrane region" description="Helical" evidence="6">
    <location>
        <begin position="49"/>
        <end position="69"/>
    </location>
</feature>
<feature type="transmembrane region" description="Helical" evidence="6">
    <location>
        <begin position="81"/>
        <end position="100"/>
    </location>
</feature>
<dbReference type="PANTHER" id="PTHR43701:SF2">
    <property type="entry name" value="MEMBRANE TRANSPORTER PROTEIN YJNA-RELATED"/>
    <property type="match status" value="1"/>
</dbReference>
<evidence type="ECO:0000256" key="2">
    <source>
        <dbReference type="ARBA" id="ARBA00009142"/>
    </source>
</evidence>
<comment type="similarity">
    <text evidence="2 6">Belongs to the 4-toluene sulfonate uptake permease (TSUP) (TC 2.A.102) family.</text>
</comment>
<name>A0A516KHY1_9BACI</name>
<keyword evidence="5 6" id="KW-0472">Membrane</keyword>
<feature type="transmembrane region" description="Helical" evidence="6">
    <location>
        <begin position="106"/>
        <end position="123"/>
    </location>
</feature>
<feature type="transmembrane region" description="Helical" evidence="6">
    <location>
        <begin position="255"/>
        <end position="273"/>
    </location>
</feature>
<dbReference type="Pfam" id="PF01925">
    <property type="entry name" value="TauE"/>
    <property type="match status" value="1"/>
</dbReference>
<dbReference type="KEGG" id="aqt:FN924_12850"/>